<evidence type="ECO:0000313" key="1">
    <source>
        <dbReference type="EMBL" id="KAB2099942.1"/>
    </source>
</evidence>
<gene>
    <name evidence="1" type="ORF">AG0111_0g11663</name>
</gene>
<name>A0ACB6F678_9PLEO</name>
<dbReference type="Proteomes" id="UP000293547">
    <property type="component" value="Unassembled WGS sequence"/>
</dbReference>
<organism evidence="1 2">
    <name type="scientific">Alternaria gaisen</name>
    <dbReference type="NCBI Taxonomy" id="167740"/>
    <lineage>
        <taxon>Eukaryota</taxon>
        <taxon>Fungi</taxon>
        <taxon>Dikarya</taxon>
        <taxon>Ascomycota</taxon>
        <taxon>Pezizomycotina</taxon>
        <taxon>Dothideomycetes</taxon>
        <taxon>Pleosporomycetidae</taxon>
        <taxon>Pleosporales</taxon>
        <taxon>Pleosporineae</taxon>
        <taxon>Pleosporaceae</taxon>
        <taxon>Alternaria</taxon>
        <taxon>Alternaria sect. Alternaria</taxon>
    </lineage>
</organism>
<sequence>MSAVSSTVYHDQPIASGSVKGRRPISTVTTTLTSTHTIPTLTDRPAIASMGYMEIVNQWRAKLDMKALVHDPELETNAMDAVVAGNGAETHKLNPGTFGQVIAPGKLDTFEHVFVGGWLCEIPDLPGLGDACASQSVGWIHNGETDHAKILTSEDYTRIGCALYAGVWCCDLA</sequence>
<accession>A0ACB6F678</accession>
<reference evidence="1 2" key="1">
    <citation type="journal article" date="2019" name="bioRxiv">
        <title>Genomics, evolutionary history and diagnostics of the Alternaria alternata species group including apple and Asian pear pathotypes.</title>
        <authorList>
            <person name="Armitage A.D."/>
            <person name="Cockerton H.M."/>
            <person name="Sreenivasaprasad S."/>
            <person name="Woodhall J.W."/>
            <person name="Lane C.R."/>
            <person name="Harrison R.J."/>
            <person name="Clarkson J.P."/>
        </authorList>
    </citation>
    <scope>NUCLEOTIDE SEQUENCE [LARGE SCALE GENOMIC DNA]</scope>
    <source>
        <strain evidence="1 2">FERA 650</strain>
    </source>
</reference>
<protein>
    <submittedName>
        <fullName evidence="1">Uncharacterized protein</fullName>
    </submittedName>
</protein>
<dbReference type="EMBL" id="PDWZ02000014">
    <property type="protein sequence ID" value="KAB2099942.1"/>
    <property type="molecule type" value="Genomic_DNA"/>
</dbReference>
<evidence type="ECO:0000313" key="2">
    <source>
        <dbReference type="Proteomes" id="UP000293547"/>
    </source>
</evidence>
<proteinExistence type="predicted"/>
<keyword evidence="2" id="KW-1185">Reference proteome</keyword>
<comment type="caution">
    <text evidence="1">The sequence shown here is derived from an EMBL/GenBank/DDBJ whole genome shotgun (WGS) entry which is preliminary data.</text>
</comment>